<name>A0ABD3QIE1_9STRA</name>
<dbReference type="GO" id="GO:0003677">
    <property type="term" value="F:DNA binding"/>
    <property type="evidence" value="ECO:0007669"/>
    <property type="project" value="UniProtKB-KW"/>
</dbReference>
<comment type="caution">
    <text evidence="8">The sequence shown here is derived from an EMBL/GenBank/DDBJ whole genome shotgun (WGS) entry which is preliminary data.</text>
</comment>
<feature type="compositionally biased region" description="Polar residues" evidence="6">
    <location>
        <begin position="335"/>
        <end position="349"/>
    </location>
</feature>
<keyword evidence="4" id="KW-0804">Transcription</keyword>
<dbReference type="PROSITE" id="PS51032">
    <property type="entry name" value="AP2_ERF"/>
    <property type="match status" value="1"/>
</dbReference>
<dbReference type="Gene3D" id="3.30.730.10">
    <property type="entry name" value="AP2/ERF domain"/>
    <property type="match status" value="1"/>
</dbReference>
<dbReference type="InterPro" id="IPR001471">
    <property type="entry name" value="AP2/ERF_dom"/>
</dbReference>
<feature type="compositionally biased region" description="Basic and acidic residues" evidence="6">
    <location>
        <begin position="303"/>
        <end position="316"/>
    </location>
</feature>
<feature type="compositionally biased region" description="Basic and acidic residues" evidence="6">
    <location>
        <begin position="1373"/>
        <end position="1387"/>
    </location>
</feature>
<evidence type="ECO:0000256" key="1">
    <source>
        <dbReference type="ARBA" id="ARBA00004123"/>
    </source>
</evidence>
<comment type="subcellular location">
    <subcellularLocation>
        <location evidence="1">Nucleus</location>
    </subcellularLocation>
</comment>
<feature type="domain" description="AP2/ERF" evidence="7">
    <location>
        <begin position="1231"/>
        <end position="1289"/>
    </location>
</feature>
<protein>
    <recommendedName>
        <fullName evidence="7">AP2/ERF domain-containing protein</fullName>
    </recommendedName>
</protein>
<keyword evidence="2" id="KW-0805">Transcription regulation</keyword>
<feature type="region of interest" description="Disordered" evidence="6">
    <location>
        <begin position="505"/>
        <end position="527"/>
    </location>
</feature>
<evidence type="ECO:0000256" key="5">
    <source>
        <dbReference type="ARBA" id="ARBA00023242"/>
    </source>
</evidence>
<evidence type="ECO:0000256" key="2">
    <source>
        <dbReference type="ARBA" id="ARBA00023015"/>
    </source>
</evidence>
<feature type="region of interest" description="Disordered" evidence="6">
    <location>
        <begin position="1308"/>
        <end position="1406"/>
    </location>
</feature>
<evidence type="ECO:0000259" key="7">
    <source>
        <dbReference type="PROSITE" id="PS51032"/>
    </source>
</evidence>
<evidence type="ECO:0000256" key="6">
    <source>
        <dbReference type="SAM" id="MobiDB-lite"/>
    </source>
</evidence>
<dbReference type="InterPro" id="IPR036955">
    <property type="entry name" value="AP2/ERF_dom_sf"/>
</dbReference>
<dbReference type="SUPFAM" id="SSF54171">
    <property type="entry name" value="DNA-binding domain"/>
    <property type="match status" value="1"/>
</dbReference>
<dbReference type="SMART" id="SM00380">
    <property type="entry name" value="AP2"/>
    <property type="match status" value="1"/>
</dbReference>
<feature type="compositionally biased region" description="Acidic residues" evidence="6">
    <location>
        <begin position="122"/>
        <end position="138"/>
    </location>
</feature>
<evidence type="ECO:0000256" key="3">
    <source>
        <dbReference type="ARBA" id="ARBA00023125"/>
    </source>
</evidence>
<dbReference type="GO" id="GO:0005634">
    <property type="term" value="C:nucleus"/>
    <property type="evidence" value="ECO:0007669"/>
    <property type="project" value="UniProtKB-SubCell"/>
</dbReference>
<sequence length="1675" mass="184063">MTDPGHEAPQTTHPSFTPQTLLSQYFLHRLGLTSDELYWPATAEQTASTTSAIDQDIVEAWRIRDVVADILRKNGVPSDWNEEEVDDGNKGGGGLVPISSILEPLLPSEKDVTQFLWNKADDDWESDDEEDSDGDSYEMENEREGTLNIDHVHKAFSAAAYSILRGYKRSTEKNHDGQLKKDVVSSEKTKATQNLYEPPLARAMESIRTSRIQSLNEASGKSVAPFLKKNNTIPWFHVPIVTTSSAANTSLSTAAKVSNKQSADGKGNHEDVKVEKIVEECRHATAKPLPLKRRAPESNETCNAEKRPKLDEDHTKSNTGKHTAPSKIKQELDSDITNAPNQKSSTKSPPTAPIRMDSRANVSRAILCAAAAVVFQGLTPDYDQPDDSDNNDKMKEWQIDPTEMPRHVIETESAKRVASKKKKDLDITVDDAMQQARSIGERALDRALGAARRNDRRREFRLDVMRGRMERSFASFQREVEGKKVLVAPGHSLPLVIPNPFAMRADEESRNGGTDSEGMDTDEEGHSYCLTEGPARKEGDDEEWTKKCLPRLLAVLRTGSGHAIFHDVQWDDRFYHTWELLRNMATLPSSSNRDRPPVLPNYGPHLIITSSGPDFESFAAVFAQLGHGLRVVRKDDEGNDTKAEDVILRVLPYHGSKDRRRRLRKHFGSLSPSPDSPFCFLGGHADSPYHIILTTFSAFAEDYVHFCQIPFQAVILDDGMSWLGCAHSDPNSKLGKVWDTGLWSGSDHGAGMAGVSSGWSTSWDFSKDDGGIRTDNLSAKPSPNKKDIAANSQGEKPLGKQLIGLTARYRILLASSMHATCNGHTYTAPIHSLLSFLAPHFVDIVRDDWDRSKLSQCERSKSYLRKLIARSVVVYGYSSNSPSENDMFSVALQSLNGEISSSSSSLSEIGLCLESKEIEGIKKNSLQRKDAMAWFRPDSAMLKELNESSLDSILATVKSINALGFVCEEIVTASSLTTSGANGAVTGPAAYRTAVRCGRPFSNEQSLRQHIVAFHAPAGTWLCRSCGIDCVTSQARAHHERSCSVTDGGIHATLLSAVKTPAPLKENRRGPKKKEVKNLAAAKVRNDNSSRVPGYKGVWVMSNGKYYIKIDDGVISADNKDDVGNETPLLFDTVEAAAKKHDHILKESGKAEQSQMNYGPDGLRIIHKEETTTGFTKDDPGALEGGTASNLIVPALAVINIKDLPKDVKPLLRDPNQTSRTGGNSKRYVYAYRGVCRQARKGHDRWQAQISFNGCNHYLGTFDSEWDAAAVYAWAHLILYGEEATKKAQQEGEEAAAAYEQLQKDIAEGKIPPPAPTPPKKKKNPPGAPKGSKGPRKKEKVEQPVARNALTNKNEPIKHEKVESDIPNKLIVARKEKQDCKTPKDAELTGVSKPNSSERESTYTSMYSKKEVPQTLGEWNKLKTGCAMMLSSGTKGTSKANLLATRKNLAAMNNTSLLDNLSERLTTGSIAFLKSIISFGDSFKSLPTCIPLSSFAPSSLPQSSALLIGLSAAKFSWDPDDFISTCRKSGACYGSECAGKLAKEYGKTGMNASFRSLLLSSPCLIGRATKASQKNYRAVQIKYTLGMSVESVGCHVAGPEYSCSEAAAKIELRPTQYSRFQFLACSDEDIVTLNGKRIQSSMGPFPLRNNDICSVGARVFVFIESYSLSHEERLH</sequence>
<accession>A0ABD3QIE1</accession>
<feature type="region of interest" description="Disordered" evidence="6">
    <location>
        <begin position="119"/>
        <end position="138"/>
    </location>
</feature>
<keyword evidence="5" id="KW-0539">Nucleus</keyword>
<evidence type="ECO:0000313" key="8">
    <source>
        <dbReference type="EMBL" id="KAL3799954.1"/>
    </source>
</evidence>
<reference evidence="8 9" key="1">
    <citation type="journal article" date="2020" name="G3 (Bethesda)">
        <title>Improved Reference Genome for Cyclotella cryptica CCMP332, a Model for Cell Wall Morphogenesis, Salinity Adaptation, and Lipid Production in Diatoms (Bacillariophyta).</title>
        <authorList>
            <person name="Roberts W.R."/>
            <person name="Downey K.M."/>
            <person name="Ruck E.C."/>
            <person name="Traller J.C."/>
            <person name="Alverson A.J."/>
        </authorList>
    </citation>
    <scope>NUCLEOTIDE SEQUENCE [LARGE SCALE GENOMIC DNA]</scope>
    <source>
        <strain evidence="8 9">CCMP332</strain>
    </source>
</reference>
<proteinExistence type="predicted"/>
<feature type="compositionally biased region" description="Basic and acidic residues" evidence="6">
    <location>
        <begin position="1355"/>
        <end position="1366"/>
    </location>
</feature>
<keyword evidence="3" id="KW-0238">DNA-binding</keyword>
<feature type="region of interest" description="Disordered" evidence="6">
    <location>
        <begin position="288"/>
        <end position="354"/>
    </location>
</feature>
<organism evidence="8 9">
    <name type="scientific">Cyclotella cryptica</name>
    <dbReference type="NCBI Taxonomy" id="29204"/>
    <lineage>
        <taxon>Eukaryota</taxon>
        <taxon>Sar</taxon>
        <taxon>Stramenopiles</taxon>
        <taxon>Ochrophyta</taxon>
        <taxon>Bacillariophyta</taxon>
        <taxon>Coscinodiscophyceae</taxon>
        <taxon>Thalassiosirophycidae</taxon>
        <taxon>Stephanodiscales</taxon>
        <taxon>Stephanodiscaceae</taxon>
        <taxon>Cyclotella</taxon>
    </lineage>
</organism>
<keyword evidence="9" id="KW-1185">Reference proteome</keyword>
<gene>
    <name evidence="8" type="ORF">HJC23_007427</name>
</gene>
<dbReference type="InterPro" id="IPR016177">
    <property type="entry name" value="DNA-bd_dom_sf"/>
</dbReference>
<dbReference type="Proteomes" id="UP001516023">
    <property type="component" value="Unassembled WGS sequence"/>
</dbReference>
<evidence type="ECO:0000256" key="4">
    <source>
        <dbReference type="ARBA" id="ARBA00023163"/>
    </source>
</evidence>
<dbReference type="EMBL" id="JABMIG020000035">
    <property type="protein sequence ID" value="KAL3799954.1"/>
    <property type="molecule type" value="Genomic_DNA"/>
</dbReference>
<evidence type="ECO:0000313" key="9">
    <source>
        <dbReference type="Proteomes" id="UP001516023"/>
    </source>
</evidence>